<accession>A0AAV4IX41</accession>
<sequence length="501" mass="55554">MYLSTYMLVMTAVDRYLSVCHPLSSFNTSSKTKVYIMIAFAYILSAVLSLPQPIIFRYQEQAEFKVYDCWAYFDPVWTLHLYVTSFTVAVYLIPLVILVYTYVSICYAIWQKHKNSQSQYQLDAYENNTRLAGHSYVGLNNEAGLDCGVGTGTGALPGQKNSSSSRTHSTSSPMYPRGGADFGGEAHPRGVGIGGGGANYVNSAQTHRHHHAHSYPGGFYQFSNRYGAGSGTRGAMIETGTGISPSGLLSGARFRDGREAKHGRSDRGDDSFKKRGKNTANNRHVVGRSNAIRRRANLVVTATNGSARSSTGSVRGLSRAKMKTVKLTFVVIVAYIVCWTPFFVSQLWWLYDESQENNDAVVIMILLGSLNSCCNPLIYLSFSGKILRRVGLRRRRAAAKSSCSCLAWCSMLRGRCRCSDCYHWWRDSCSCSCIKTRRQHSHRANKHVNNNSSGREDHNKDGRSFGDEGEQFKAGFKVASQDVVCMHGIGVVPSIELRDIM</sequence>
<dbReference type="GO" id="GO:0005000">
    <property type="term" value="F:vasopressin receptor activity"/>
    <property type="evidence" value="ECO:0007669"/>
    <property type="project" value="TreeGrafter"/>
</dbReference>
<feature type="compositionally biased region" description="Low complexity" evidence="8">
    <location>
        <begin position="162"/>
        <end position="172"/>
    </location>
</feature>
<keyword evidence="7" id="KW-0297">G-protein coupled receptor</keyword>
<comment type="subcellular location">
    <subcellularLocation>
        <location evidence="1">Cell membrane</location>
        <topology evidence="1">Multi-pass membrane protein</topology>
    </subcellularLocation>
</comment>
<dbReference type="PROSITE" id="PS50262">
    <property type="entry name" value="G_PROTEIN_RECEP_F1_2"/>
    <property type="match status" value="1"/>
</dbReference>
<comment type="caution">
    <text evidence="11">The sequence shown here is derived from an EMBL/GenBank/DDBJ whole genome shotgun (WGS) entry which is preliminary data.</text>
</comment>
<dbReference type="PANTHER" id="PTHR24241:SF161">
    <property type="entry name" value="G-PROTEIN COUPLED RECEPTORS FAMILY 1 PROFILE DOMAIN-CONTAINING PROTEIN"/>
    <property type="match status" value="1"/>
</dbReference>
<keyword evidence="5 9" id="KW-0472">Membrane</keyword>
<dbReference type="GO" id="GO:0042277">
    <property type="term" value="F:peptide binding"/>
    <property type="evidence" value="ECO:0007669"/>
    <property type="project" value="TreeGrafter"/>
</dbReference>
<feature type="transmembrane region" description="Helical" evidence="9">
    <location>
        <begin position="327"/>
        <end position="349"/>
    </location>
</feature>
<evidence type="ECO:0000313" key="12">
    <source>
        <dbReference type="Proteomes" id="UP000762676"/>
    </source>
</evidence>
<evidence type="ECO:0000256" key="5">
    <source>
        <dbReference type="ARBA" id="ARBA00023136"/>
    </source>
</evidence>
<dbReference type="PROSITE" id="PS00237">
    <property type="entry name" value="G_PROTEIN_RECEP_F1_1"/>
    <property type="match status" value="1"/>
</dbReference>
<feature type="transmembrane region" description="Helical" evidence="9">
    <location>
        <begin position="34"/>
        <end position="55"/>
    </location>
</feature>
<dbReference type="GO" id="GO:0032870">
    <property type="term" value="P:cellular response to hormone stimulus"/>
    <property type="evidence" value="ECO:0007669"/>
    <property type="project" value="TreeGrafter"/>
</dbReference>
<dbReference type="InterPro" id="IPR017452">
    <property type="entry name" value="GPCR_Rhodpsn_7TM"/>
</dbReference>
<dbReference type="Pfam" id="PF00001">
    <property type="entry name" value="7tm_1"/>
    <property type="match status" value="1"/>
</dbReference>
<dbReference type="Proteomes" id="UP000762676">
    <property type="component" value="Unassembled WGS sequence"/>
</dbReference>
<dbReference type="AlphaFoldDB" id="A0AAV4IX41"/>
<name>A0AAV4IX41_9GAST</name>
<dbReference type="Gene3D" id="1.20.1070.10">
    <property type="entry name" value="Rhodopsin 7-helix transmembrane proteins"/>
    <property type="match status" value="2"/>
</dbReference>
<dbReference type="SUPFAM" id="SSF81321">
    <property type="entry name" value="Family A G protein-coupled receptor-like"/>
    <property type="match status" value="1"/>
</dbReference>
<dbReference type="GO" id="GO:0005886">
    <property type="term" value="C:plasma membrane"/>
    <property type="evidence" value="ECO:0007669"/>
    <property type="project" value="UniProtKB-SubCell"/>
</dbReference>
<feature type="domain" description="G-protein coupled receptors family 1 profile" evidence="10">
    <location>
        <begin position="1"/>
        <end position="379"/>
    </location>
</feature>
<feature type="transmembrane region" description="Helical" evidence="9">
    <location>
        <begin position="88"/>
        <end position="110"/>
    </location>
</feature>
<evidence type="ECO:0000259" key="10">
    <source>
        <dbReference type="PROSITE" id="PS50262"/>
    </source>
</evidence>
<keyword evidence="2" id="KW-1003">Cell membrane</keyword>
<feature type="transmembrane region" description="Helical" evidence="9">
    <location>
        <begin position="361"/>
        <end position="387"/>
    </location>
</feature>
<feature type="compositionally biased region" description="Basic and acidic residues" evidence="8">
    <location>
        <begin position="454"/>
        <end position="464"/>
    </location>
</feature>
<feature type="region of interest" description="Disordered" evidence="8">
    <location>
        <begin position="444"/>
        <end position="464"/>
    </location>
</feature>
<dbReference type="InterPro" id="IPR000276">
    <property type="entry name" value="GPCR_Rhodpsn"/>
</dbReference>
<evidence type="ECO:0000256" key="7">
    <source>
        <dbReference type="RuleBase" id="RU000688"/>
    </source>
</evidence>
<comment type="similarity">
    <text evidence="7">Belongs to the G-protein coupled receptor 1 family.</text>
</comment>
<gene>
    <name evidence="11" type="ORF">ElyMa_006730400</name>
</gene>
<keyword evidence="6 7" id="KW-0675">Receptor</keyword>
<evidence type="ECO:0000256" key="2">
    <source>
        <dbReference type="ARBA" id="ARBA00022475"/>
    </source>
</evidence>
<dbReference type="PRINTS" id="PR00237">
    <property type="entry name" value="GPCRRHODOPSN"/>
</dbReference>
<dbReference type="EMBL" id="BMAT01013472">
    <property type="protein sequence ID" value="GFS13777.1"/>
    <property type="molecule type" value="Genomic_DNA"/>
</dbReference>
<keyword evidence="7" id="KW-0807">Transducer</keyword>
<evidence type="ECO:0000256" key="3">
    <source>
        <dbReference type="ARBA" id="ARBA00022692"/>
    </source>
</evidence>
<keyword evidence="3 7" id="KW-0812">Transmembrane</keyword>
<feature type="region of interest" description="Disordered" evidence="8">
    <location>
        <begin position="248"/>
        <end position="281"/>
    </location>
</feature>
<keyword evidence="4 9" id="KW-1133">Transmembrane helix</keyword>
<dbReference type="PANTHER" id="PTHR24241">
    <property type="entry name" value="NEUROPEPTIDE RECEPTOR-RELATED G-PROTEIN COUPLED RECEPTOR"/>
    <property type="match status" value="1"/>
</dbReference>
<keyword evidence="12" id="KW-1185">Reference proteome</keyword>
<evidence type="ECO:0000256" key="8">
    <source>
        <dbReference type="SAM" id="MobiDB-lite"/>
    </source>
</evidence>
<feature type="compositionally biased region" description="Basic and acidic residues" evidence="8">
    <location>
        <begin position="253"/>
        <end position="273"/>
    </location>
</feature>
<evidence type="ECO:0000256" key="6">
    <source>
        <dbReference type="ARBA" id="ARBA00023170"/>
    </source>
</evidence>
<evidence type="ECO:0000313" key="11">
    <source>
        <dbReference type="EMBL" id="GFS13777.1"/>
    </source>
</evidence>
<reference evidence="11 12" key="1">
    <citation type="journal article" date="2021" name="Elife">
        <title>Chloroplast acquisition without the gene transfer in kleptoplastic sea slugs, Plakobranchus ocellatus.</title>
        <authorList>
            <person name="Maeda T."/>
            <person name="Takahashi S."/>
            <person name="Yoshida T."/>
            <person name="Shimamura S."/>
            <person name="Takaki Y."/>
            <person name="Nagai Y."/>
            <person name="Toyoda A."/>
            <person name="Suzuki Y."/>
            <person name="Arimoto A."/>
            <person name="Ishii H."/>
            <person name="Satoh N."/>
            <person name="Nishiyama T."/>
            <person name="Hasebe M."/>
            <person name="Maruyama T."/>
            <person name="Minagawa J."/>
            <person name="Obokata J."/>
            <person name="Shigenobu S."/>
        </authorList>
    </citation>
    <scope>NUCLEOTIDE SEQUENCE [LARGE SCALE GENOMIC DNA]</scope>
</reference>
<evidence type="ECO:0000256" key="1">
    <source>
        <dbReference type="ARBA" id="ARBA00004651"/>
    </source>
</evidence>
<feature type="region of interest" description="Disordered" evidence="8">
    <location>
        <begin position="156"/>
        <end position="196"/>
    </location>
</feature>
<evidence type="ECO:0000256" key="9">
    <source>
        <dbReference type="SAM" id="Phobius"/>
    </source>
</evidence>
<organism evidence="11 12">
    <name type="scientific">Elysia marginata</name>
    <dbReference type="NCBI Taxonomy" id="1093978"/>
    <lineage>
        <taxon>Eukaryota</taxon>
        <taxon>Metazoa</taxon>
        <taxon>Spiralia</taxon>
        <taxon>Lophotrochozoa</taxon>
        <taxon>Mollusca</taxon>
        <taxon>Gastropoda</taxon>
        <taxon>Heterobranchia</taxon>
        <taxon>Euthyneura</taxon>
        <taxon>Panpulmonata</taxon>
        <taxon>Sacoglossa</taxon>
        <taxon>Placobranchoidea</taxon>
        <taxon>Plakobranchidae</taxon>
        <taxon>Elysia</taxon>
    </lineage>
</organism>
<protein>
    <submittedName>
        <fullName evidence="11">Conopressin receptor 2</fullName>
    </submittedName>
</protein>
<evidence type="ECO:0000256" key="4">
    <source>
        <dbReference type="ARBA" id="ARBA00022989"/>
    </source>
</evidence>
<proteinExistence type="inferred from homology"/>